<evidence type="ECO:0000313" key="3">
    <source>
        <dbReference type="Proteomes" id="UP000800094"/>
    </source>
</evidence>
<reference evidence="2" key="1">
    <citation type="journal article" date="2020" name="Stud. Mycol.">
        <title>101 Dothideomycetes genomes: a test case for predicting lifestyles and emergence of pathogens.</title>
        <authorList>
            <person name="Haridas S."/>
            <person name="Albert R."/>
            <person name="Binder M."/>
            <person name="Bloem J."/>
            <person name="Labutti K."/>
            <person name="Salamov A."/>
            <person name="Andreopoulos B."/>
            <person name="Baker S."/>
            <person name="Barry K."/>
            <person name="Bills G."/>
            <person name="Bluhm B."/>
            <person name="Cannon C."/>
            <person name="Castanera R."/>
            <person name="Culley D."/>
            <person name="Daum C."/>
            <person name="Ezra D."/>
            <person name="Gonzalez J."/>
            <person name="Henrissat B."/>
            <person name="Kuo A."/>
            <person name="Liang C."/>
            <person name="Lipzen A."/>
            <person name="Lutzoni F."/>
            <person name="Magnuson J."/>
            <person name="Mondo S."/>
            <person name="Nolan M."/>
            <person name="Ohm R."/>
            <person name="Pangilinan J."/>
            <person name="Park H.-J."/>
            <person name="Ramirez L."/>
            <person name="Alfaro M."/>
            <person name="Sun H."/>
            <person name="Tritt A."/>
            <person name="Yoshinaga Y."/>
            <person name="Zwiers L.-H."/>
            <person name="Turgeon B."/>
            <person name="Goodwin S."/>
            <person name="Spatafora J."/>
            <person name="Crous P."/>
            <person name="Grigoriev I."/>
        </authorList>
    </citation>
    <scope>NUCLEOTIDE SEQUENCE</scope>
    <source>
        <strain evidence="2">CBS 122368</strain>
    </source>
</reference>
<dbReference type="Pfam" id="PF14737">
    <property type="entry name" value="DUF4470"/>
    <property type="match status" value="1"/>
</dbReference>
<dbReference type="AlphaFoldDB" id="A0A6A6II24"/>
<feature type="domain" description="DUF4470" evidence="1">
    <location>
        <begin position="98"/>
        <end position="167"/>
    </location>
</feature>
<protein>
    <recommendedName>
        <fullName evidence="1">DUF4470 domain-containing protein</fullName>
    </recommendedName>
</protein>
<evidence type="ECO:0000259" key="1">
    <source>
        <dbReference type="Pfam" id="PF14737"/>
    </source>
</evidence>
<sequence length="812" mass="92357">MRQKIFQRLAKAEFYNLNLEDAAAALSKHEAGATRLQLEPSLSITTRIRETTDEKTWRDRVLDRLPKYKPQLQDEPEYFSVGHDAADTMVTPPMLATSGKTLAFLFCGIGDARNLLATLAFISLLEMQKPTAKTFHFTIVDHKAAVFARDLLIFQLLLDAVKESKAKSRETLVVVSFLFAAQVMPQWVYDRLQQAIRTVLGSLENTNTDVMGMFYIPADTRWRISRHLEAWQQPPEPWYNTASLRRLTREHVGDQDEEFGTSRDPIPGTPAGCENDGPDALGFEEMTVLLPHMDLLEAKEPHFAKIFLAYSRTHSQALMKNISDYIDSMWQPNVTLVDLDYENKREGTHRPLMAIRPHEVARALFGHIPATIAGKTSGVLNHIVSFFEFVANFMDKIRSRTAIEVVIGEMSDTFQRLRHGLLRDKQSKMGKLDPLVFPDNYDRIHTSNIPDYVGGPLSTFLHGLPILRRSKSSLLTSYVLRNIPVWITHNDFLAEYLLLGKRDQVHNQFNTFICDTSVKNEEELSGKLIDGGGCVMAERYNWARDAKFPLPYGRLMPRPELERWLCAHFLKLCLPFPRPQTGRNQVFAPLNMTTIFHLVLHASECGYPAHWLSDILAKLCDGEVTTTARAPRLLVTNAKECEKRYPPIKVCLRPFMAEFRTLMALWRPLFPFGVLLSRDTLPDCRDISEYKIRFPPLYPHNLEWPHFIIVFKNRRYDVRHDLRSALLDDETGDISPVAKKTRNAPGIHVISVFGWKTETATASLWLGDAVVSGLLAEPGWEAFIWRADDWTPAMGPVSLTATGVLAKGSAWC</sequence>
<dbReference type="RefSeq" id="XP_033685065.1">
    <property type="nucleotide sequence ID" value="XM_033828834.1"/>
</dbReference>
<gene>
    <name evidence="2" type="ORF">BU26DRAFT_518523</name>
</gene>
<proteinExistence type="predicted"/>
<dbReference type="EMBL" id="ML987194">
    <property type="protein sequence ID" value="KAF2250061.1"/>
    <property type="molecule type" value="Genomic_DNA"/>
</dbReference>
<accession>A0A6A6II24</accession>
<dbReference type="InterPro" id="IPR027974">
    <property type="entry name" value="DUF4470"/>
</dbReference>
<name>A0A6A6II24_9PLEO</name>
<dbReference type="OrthoDB" id="3788392at2759"/>
<dbReference type="Proteomes" id="UP000800094">
    <property type="component" value="Unassembled WGS sequence"/>
</dbReference>
<dbReference type="GeneID" id="54582164"/>
<evidence type="ECO:0000313" key="2">
    <source>
        <dbReference type="EMBL" id="KAF2250061.1"/>
    </source>
</evidence>
<organism evidence="2 3">
    <name type="scientific">Trematosphaeria pertusa</name>
    <dbReference type="NCBI Taxonomy" id="390896"/>
    <lineage>
        <taxon>Eukaryota</taxon>
        <taxon>Fungi</taxon>
        <taxon>Dikarya</taxon>
        <taxon>Ascomycota</taxon>
        <taxon>Pezizomycotina</taxon>
        <taxon>Dothideomycetes</taxon>
        <taxon>Pleosporomycetidae</taxon>
        <taxon>Pleosporales</taxon>
        <taxon>Massarineae</taxon>
        <taxon>Trematosphaeriaceae</taxon>
        <taxon>Trematosphaeria</taxon>
    </lineage>
</organism>
<keyword evidence="3" id="KW-1185">Reference proteome</keyword>